<keyword evidence="2" id="KW-1185">Reference proteome</keyword>
<proteinExistence type="predicted"/>
<name>A0ABR2H7R0_9EUKA</name>
<dbReference type="Proteomes" id="UP001470230">
    <property type="component" value="Unassembled WGS sequence"/>
</dbReference>
<organism evidence="1 2">
    <name type="scientific">Tritrichomonas musculus</name>
    <dbReference type="NCBI Taxonomy" id="1915356"/>
    <lineage>
        <taxon>Eukaryota</taxon>
        <taxon>Metamonada</taxon>
        <taxon>Parabasalia</taxon>
        <taxon>Tritrichomonadida</taxon>
        <taxon>Tritrichomonadidae</taxon>
        <taxon>Tritrichomonas</taxon>
    </lineage>
</organism>
<accession>A0ABR2H7R0</accession>
<protein>
    <submittedName>
        <fullName evidence="1">Uncharacterized protein</fullName>
    </submittedName>
</protein>
<reference evidence="1 2" key="1">
    <citation type="submission" date="2024-04" db="EMBL/GenBank/DDBJ databases">
        <title>Tritrichomonas musculus Genome.</title>
        <authorList>
            <person name="Alves-Ferreira E."/>
            <person name="Grigg M."/>
            <person name="Lorenzi H."/>
            <person name="Galac M."/>
        </authorList>
    </citation>
    <scope>NUCLEOTIDE SEQUENCE [LARGE SCALE GENOMIC DNA]</scope>
    <source>
        <strain evidence="1 2">EAF2021</strain>
    </source>
</reference>
<sequence>MSSSVDEPSDFEEESMFECSSSSASIKKQYETDFKGIILSDKLLDQFHLFPTGNIYTSNFSVYSGAKDIRLPDLMKLTKPFFAFGQPPGYGFNNYEFVIYYSDKERVFMLKIPYGGIYMDNVEGQKIINEAFQKLEIFISDSPKPAENAKVGFFFKNSLGFSPYFNVDKKTFDFTQIKE</sequence>
<comment type="caution">
    <text evidence="1">The sequence shown here is derived from an EMBL/GenBank/DDBJ whole genome shotgun (WGS) entry which is preliminary data.</text>
</comment>
<evidence type="ECO:0000313" key="1">
    <source>
        <dbReference type="EMBL" id="KAK8841767.1"/>
    </source>
</evidence>
<dbReference type="EMBL" id="JAPFFF010000040">
    <property type="protein sequence ID" value="KAK8841767.1"/>
    <property type="molecule type" value="Genomic_DNA"/>
</dbReference>
<gene>
    <name evidence="1" type="ORF">M9Y10_026716</name>
</gene>
<evidence type="ECO:0000313" key="2">
    <source>
        <dbReference type="Proteomes" id="UP001470230"/>
    </source>
</evidence>